<accession>A8PTL4</accession>
<evidence type="ECO:0000256" key="9">
    <source>
        <dbReference type="SAM" id="Phobius"/>
    </source>
</evidence>
<dbReference type="InterPro" id="IPR009038">
    <property type="entry name" value="GOLD_dom"/>
</dbReference>
<dbReference type="SMART" id="SM01190">
    <property type="entry name" value="EMP24_GP25L"/>
    <property type="match status" value="1"/>
</dbReference>
<feature type="chain" id="PRO_5002727943" description="GOLD domain-containing protein" evidence="10">
    <location>
        <begin position="26"/>
        <end position="224"/>
    </location>
</feature>
<protein>
    <recommendedName>
        <fullName evidence="11">GOLD domain-containing protein</fullName>
    </recommendedName>
</protein>
<feature type="signal peptide" evidence="10">
    <location>
        <begin position="1"/>
        <end position="25"/>
    </location>
</feature>
<dbReference type="InterPro" id="IPR015720">
    <property type="entry name" value="Emp24-like"/>
</dbReference>
<dbReference type="PROSITE" id="PS50866">
    <property type="entry name" value="GOLD"/>
    <property type="match status" value="1"/>
</dbReference>
<dbReference type="InParanoid" id="A8PTL4"/>
<keyword evidence="4 10" id="KW-0732">Signal</keyword>
<dbReference type="FunCoup" id="A8PTL4">
    <property type="interactions" value="152"/>
</dbReference>
<evidence type="ECO:0000256" key="1">
    <source>
        <dbReference type="ARBA" id="ARBA00004479"/>
    </source>
</evidence>
<dbReference type="VEuPathDB" id="FungiDB:MGL_0443"/>
<evidence type="ECO:0000256" key="6">
    <source>
        <dbReference type="ARBA" id="ARBA00023136"/>
    </source>
</evidence>
<reference evidence="12 13" key="1">
    <citation type="journal article" date="2007" name="Proc. Natl. Acad. Sci. U.S.A.">
        <title>Dandruff-associated Malassezia genomes reveal convergent and divergent virulence traits shared with plant and human fungal pathogens.</title>
        <authorList>
            <person name="Xu J."/>
            <person name="Saunders C.W."/>
            <person name="Hu P."/>
            <person name="Grant R.A."/>
            <person name="Boekhout T."/>
            <person name="Kuramae E.E."/>
            <person name="Kronstad J.W."/>
            <person name="Deangelis Y.M."/>
            <person name="Reeder N.L."/>
            <person name="Johnstone K.R."/>
            <person name="Leland M."/>
            <person name="Fieno A.M."/>
            <person name="Begley W.M."/>
            <person name="Sun Y."/>
            <person name="Lacey M.P."/>
            <person name="Chaudhary T."/>
            <person name="Keough T."/>
            <person name="Chu L."/>
            <person name="Sears R."/>
            <person name="Yuan B."/>
            <person name="Dawson T.L.Jr."/>
        </authorList>
    </citation>
    <scope>NUCLEOTIDE SEQUENCE [LARGE SCALE GENOMIC DNA]</scope>
    <source>
        <strain evidence="13">ATCC MYA-4612 / CBS 7966</strain>
    </source>
</reference>
<evidence type="ECO:0000256" key="7">
    <source>
        <dbReference type="RuleBase" id="RU003827"/>
    </source>
</evidence>
<dbReference type="RefSeq" id="XP_001732668.1">
    <property type="nucleotide sequence ID" value="XM_001732616.1"/>
</dbReference>
<dbReference type="KEGG" id="mgl:MGL_0443"/>
<dbReference type="PANTHER" id="PTHR22811">
    <property type="entry name" value="TRANSMEMBRANE EMP24 DOMAIN-CONTAINING PROTEIN"/>
    <property type="match status" value="1"/>
</dbReference>
<evidence type="ECO:0000256" key="3">
    <source>
        <dbReference type="ARBA" id="ARBA00022692"/>
    </source>
</evidence>
<keyword evidence="13" id="KW-1185">Reference proteome</keyword>
<dbReference type="EMBL" id="AAYY01000001">
    <property type="protein sequence ID" value="EDP45454.1"/>
    <property type="molecule type" value="Genomic_DNA"/>
</dbReference>
<name>A8PTL4_MALGO</name>
<comment type="caution">
    <text evidence="12">The sequence shown here is derived from an EMBL/GenBank/DDBJ whole genome shotgun (WGS) entry which is preliminary data.</text>
</comment>
<keyword evidence="6 9" id="KW-0472">Membrane</keyword>
<keyword evidence="5 9" id="KW-1133">Transmembrane helix</keyword>
<gene>
    <name evidence="12" type="ORF">MGL_0443</name>
</gene>
<evidence type="ECO:0000259" key="11">
    <source>
        <dbReference type="PROSITE" id="PS50866"/>
    </source>
</evidence>
<keyword evidence="8" id="KW-0175">Coiled coil</keyword>
<keyword evidence="3 7" id="KW-0812">Transmembrane</keyword>
<evidence type="ECO:0000313" key="12">
    <source>
        <dbReference type="EMBL" id="EDP45454.1"/>
    </source>
</evidence>
<evidence type="ECO:0000256" key="2">
    <source>
        <dbReference type="ARBA" id="ARBA00007104"/>
    </source>
</evidence>
<organism evidence="12 13">
    <name type="scientific">Malassezia globosa (strain ATCC MYA-4612 / CBS 7966)</name>
    <name type="common">Dandruff-associated fungus</name>
    <dbReference type="NCBI Taxonomy" id="425265"/>
    <lineage>
        <taxon>Eukaryota</taxon>
        <taxon>Fungi</taxon>
        <taxon>Dikarya</taxon>
        <taxon>Basidiomycota</taxon>
        <taxon>Ustilaginomycotina</taxon>
        <taxon>Malasseziomycetes</taxon>
        <taxon>Malasseziales</taxon>
        <taxon>Malasseziaceae</taxon>
        <taxon>Malassezia</taxon>
    </lineage>
</organism>
<dbReference type="AlphaFoldDB" id="A8PTL4"/>
<evidence type="ECO:0000313" key="13">
    <source>
        <dbReference type="Proteomes" id="UP000008837"/>
    </source>
</evidence>
<evidence type="ECO:0000256" key="4">
    <source>
        <dbReference type="ARBA" id="ARBA00022729"/>
    </source>
</evidence>
<dbReference type="STRING" id="425265.A8PTL4"/>
<feature type="domain" description="GOLD" evidence="11">
    <location>
        <begin position="35"/>
        <end position="133"/>
    </location>
</feature>
<feature type="transmembrane region" description="Helical" evidence="9">
    <location>
        <begin position="191"/>
        <end position="212"/>
    </location>
</feature>
<dbReference type="OMA" id="GATCAWQ"/>
<evidence type="ECO:0000256" key="5">
    <source>
        <dbReference type="ARBA" id="ARBA00022989"/>
    </source>
</evidence>
<dbReference type="GO" id="GO:0016020">
    <property type="term" value="C:membrane"/>
    <property type="evidence" value="ECO:0007669"/>
    <property type="project" value="UniProtKB-SubCell"/>
</dbReference>
<evidence type="ECO:0000256" key="8">
    <source>
        <dbReference type="SAM" id="Coils"/>
    </source>
</evidence>
<dbReference type="Pfam" id="PF01105">
    <property type="entry name" value="EMP24_GP25L"/>
    <property type="match status" value="1"/>
</dbReference>
<dbReference type="OrthoDB" id="3427at2759"/>
<feature type="coiled-coil region" evidence="8">
    <location>
        <begin position="150"/>
        <end position="177"/>
    </location>
</feature>
<proteinExistence type="inferred from homology"/>
<dbReference type="GeneID" id="5856974"/>
<comment type="subcellular location">
    <subcellularLocation>
        <location evidence="1 7">Membrane</location>
        <topology evidence="1 7">Single-pass type I membrane protein</topology>
    </subcellularLocation>
</comment>
<sequence>MARVKPVTLLWLAVFLLTLVKHVHPLYFYFEAGSSKCFFEQLPADTIVVGHYYLEEWDDKQGHFDIPTDVSLGILVKHLDSEHTLVNSRGTPDGRFAFNSHEAGNHEICFQTEFQGAPTHAGRLPNLRMHLDIIIGDTHRSNTEADKEHTQDLLSRARALNAKMRDLRKEQQYQREREMEFRNTSESVNSLVVWCIVFQIIVVIICCIWQLFNLRTFFEDKKFR</sequence>
<evidence type="ECO:0000256" key="10">
    <source>
        <dbReference type="SAM" id="SignalP"/>
    </source>
</evidence>
<comment type="similarity">
    <text evidence="2 7">Belongs to the EMP24/GP25L family.</text>
</comment>
<dbReference type="Proteomes" id="UP000008837">
    <property type="component" value="Unassembled WGS sequence"/>
</dbReference>